<dbReference type="InterPro" id="IPR000667">
    <property type="entry name" value="Peptidase_S13"/>
</dbReference>
<evidence type="ECO:0000256" key="2">
    <source>
        <dbReference type="ARBA" id="ARBA00022801"/>
    </source>
</evidence>
<dbReference type="Proteomes" id="UP001200145">
    <property type="component" value="Unassembled WGS sequence"/>
</dbReference>
<dbReference type="SUPFAM" id="SSF56601">
    <property type="entry name" value="beta-lactamase/transpeptidase-like"/>
    <property type="match status" value="1"/>
</dbReference>
<dbReference type="PRINTS" id="PR00922">
    <property type="entry name" value="DADACBPTASE3"/>
</dbReference>
<organism evidence="3 4">
    <name type="scientific">Flavihumibacter fluminis</name>
    <dbReference type="NCBI Taxonomy" id="2909236"/>
    <lineage>
        <taxon>Bacteria</taxon>
        <taxon>Pseudomonadati</taxon>
        <taxon>Bacteroidota</taxon>
        <taxon>Chitinophagia</taxon>
        <taxon>Chitinophagales</taxon>
        <taxon>Chitinophagaceae</taxon>
        <taxon>Flavihumibacter</taxon>
    </lineage>
</organism>
<sequence length="463" mass="50051">MSWKQIWSGVGSVLIGISMQAQTVPVRLSQKVQALLKEPSMKHAAVALSVLDGVTGKPVYEYNEQMGLAPASTLKVLTAMAALESLGPDYRFETRLDFRGEIREGILDGDLLIRGGGDPSLGSWRYSATKEDVFWEAWIKALKATGIKKITGSILLSEEEPDLERIPDGWIWQDIGNYYGAGAGSLNWRENQYDVVLAAGQKIGDPVRILRTKPELHGVELRSVLTTGAKGSGDNAYIYLAPGSNQGVIRGTIPLGEQAFSISGSMPDPVSQFIATFKQKLSDAGIELSNENGGTASGKTGTLAKTASPRLDSLVYWFMRKSINLYGEAMIKELARKMGKTPSTAAGVEHLVAFWKAIGIEPGALQLMDGSGLSPQNRVTANALATAIFWSTKQSWHRQFYDSFPLYNGMQLKSGSINGARAYTGFHTAADGKKYVVAILVNNYTGSGTAAVRSLYSVLDVLK</sequence>
<keyword evidence="2 3" id="KW-0378">Hydrolase</keyword>
<dbReference type="PANTHER" id="PTHR30023:SF0">
    <property type="entry name" value="PENICILLIN-SENSITIVE CARBOXYPEPTIDASE A"/>
    <property type="match status" value="1"/>
</dbReference>
<dbReference type="EMBL" id="JAKEVY010000002">
    <property type="protein sequence ID" value="MCF1714744.1"/>
    <property type="molecule type" value="Genomic_DNA"/>
</dbReference>
<evidence type="ECO:0000313" key="3">
    <source>
        <dbReference type="EMBL" id="MCF1714744.1"/>
    </source>
</evidence>
<keyword evidence="3" id="KW-0645">Protease</keyword>
<evidence type="ECO:0000256" key="1">
    <source>
        <dbReference type="ARBA" id="ARBA00006096"/>
    </source>
</evidence>
<dbReference type="Pfam" id="PF02113">
    <property type="entry name" value="Peptidase_S13"/>
    <property type="match status" value="1"/>
</dbReference>
<gene>
    <name evidence="3" type="primary">dacB</name>
    <name evidence="3" type="ORF">L0U88_08910</name>
</gene>
<keyword evidence="4" id="KW-1185">Reference proteome</keyword>
<accession>A0ABS9BIU4</accession>
<protein>
    <submittedName>
        <fullName evidence="3">D-alanyl-D-alanine carboxypeptidase/D-alanyl-D-alanine-endopeptidase</fullName>
        <ecNumber evidence="3">3.4.16.4</ecNumber>
    </submittedName>
</protein>
<dbReference type="Gene3D" id="3.40.710.10">
    <property type="entry name" value="DD-peptidase/beta-lactamase superfamily"/>
    <property type="match status" value="2"/>
</dbReference>
<dbReference type="GO" id="GO:0009002">
    <property type="term" value="F:serine-type D-Ala-D-Ala carboxypeptidase activity"/>
    <property type="evidence" value="ECO:0007669"/>
    <property type="project" value="UniProtKB-EC"/>
</dbReference>
<dbReference type="Gene3D" id="3.50.80.20">
    <property type="entry name" value="D-Ala-D-Ala carboxypeptidase C, peptidase S13"/>
    <property type="match status" value="1"/>
</dbReference>
<keyword evidence="3" id="KW-0121">Carboxypeptidase</keyword>
<dbReference type="NCBIfam" id="TIGR00666">
    <property type="entry name" value="PBP4"/>
    <property type="match status" value="1"/>
</dbReference>
<evidence type="ECO:0000313" key="4">
    <source>
        <dbReference type="Proteomes" id="UP001200145"/>
    </source>
</evidence>
<comment type="caution">
    <text evidence="3">The sequence shown here is derived from an EMBL/GenBank/DDBJ whole genome shotgun (WGS) entry which is preliminary data.</text>
</comment>
<dbReference type="RefSeq" id="WP_234865697.1">
    <property type="nucleotide sequence ID" value="NZ_JAKEVY010000002.1"/>
</dbReference>
<dbReference type="EC" id="3.4.16.4" evidence="3"/>
<name>A0ABS9BIU4_9BACT</name>
<proteinExistence type="inferred from homology"/>
<reference evidence="3 4" key="1">
    <citation type="submission" date="2022-01" db="EMBL/GenBank/DDBJ databases">
        <title>Flavihumibacter sp. nov., isolated from sediment of a river.</title>
        <authorList>
            <person name="Liu H."/>
        </authorList>
    </citation>
    <scope>NUCLEOTIDE SEQUENCE [LARGE SCALE GENOMIC DNA]</scope>
    <source>
        <strain evidence="3 4">RY-1</strain>
    </source>
</reference>
<comment type="similarity">
    <text evidence="1">Belongs to the peptidase S13 family.</text>
</comment>
<dbReference type="InterPro" id="IPR012338">
    <property type="entry name" value="Beta-lactam/transpept-like"/>
</dbReference>
<dbReference type="PANTHER" id="PTHR30023">
    <property type="entry name" value="D-ALANYL-D-ALANINE CARBOXYPEPTIDASE"/>
    <property type="match status" value="1"/>
</dbReference>